<dbReference type="Proteomes" id="UP001431532">
    <property type="component" value="Unassembled WGS sequence"/>
</dbReference>
<evidence type="ECO:0000313" key="2">
    <source>
        <dbReference type="Proteomes" id="UP001431532"/>
    </source>
</evidence>
<gene>
    <name evidence="1" type="ORF">QJ521_02775</name>
</gene>
<dbReference type="AlphaFoldDB" id="A0AAW6U946"/>
<name>A0AAW6U946_9MOLU</name>
<keyword evidence="2" id="KW-1185">Reference proteome</keyword>
<dbReference type="RefSeq" id="WP_282838894.1">
    <property type="nucleotide sequence ID" value="NZ_JASCXW010000005.1"/>
</dbReference>
<proteinExistence type="predicted"/>
<organism evidence="1 2">
    <name type="scientific">Peloplasma aerotolerans</name>
    <dbReference type="NCBI Taxonomy" id="3044389"/>
    <lineage>
        <taxon>Bacteria</taxon>
        <taxon>Bacillati</taxon>
        <taxon>Mycoplasmatota</taxon>
        <taxon>Mollicutes</taxon>
        <taxon>Acholeplasmatales</taxon>
        <taxon>Acholeplasmataceae</taxon>
        <taxon>Peloplasma</taxon>
    </lineage>
</organism>
<accession>A0AAW6U946</accession>
<reference evidence="1" key="1">
    <citation type="submission" date="2023-05" db="EMBL/GenBank/DDBJ databases">
        <title>Mariniplasma microaerophilum sp. nov., a novel anaerobic mollicute isolated from terrestrial mud volcano, Taman Peninsula, Russia.</title>
        <authorList>
            <person name="Khomyakova M.A."/>
            <person name="Merkel A.Y."/>
            <person name="Slobodkin A.I."/>
        </authorList>
    </citation>
    <scope>NUCLEOTIDE SEQUENCE</scope>
    <source>
        <strain evidence="1">M4Ah</strain>
    </source>
</reference>
<dbReference type="EMBL" id="JASCXW010000005">
    <property type="protein sequence ID" value="MDI6452479.1"/>
    <property type="molecule type" value="Genomic_DNA"/>
</dbReference>
<evidence type="ECO:0000313" key="1">
    <source>
        <dbReference type="EMBL" id="MDI6452479.1"/>
    </source>
</evidence>
<comment type="caution">
    <text evidence="1">The sequence shown here is derived from an EMBL/GenBank/DDBJ whole genome shotgun (WGS) entry which is preliminary data.</text>
</comment>
<sequence>MEKKKIIEIDKEEFKKRFKDIAEHGPFNYDKKRRHGGMHMKKEVKLFTDKAEMVEYVNGLEDIENVEVFKIENDLYKVLVMRRKQHEDCCKDHDDDCCQDSEE</sequence>
<protein>
    <submittedName>
        <fullName evidence="1">Uncharacterized protein</fullName>
    </submittedName>
</protein>